<reference evidence="1" key="1">
    <citation type="submission" date="2019-04" db="EMBL/GenBank/DDBJ databases">
        <title>Microbes associate with the intestines of laboratory mice.</title>
        <authorList>
            <person name="Navarre W."/>
            <person name="Wong E."/>
            <person name="Huang K."/>
            <person name="Tropini C."/>
            <person name="Ng K."/>
            <person name="Yu B."/>
        </authorList>
    </citation>
    <scope>NUCLEOTIDE SEQUENCE</scope>
    <source>
        <strain evidence="1">NM72_1-8</strain>
    </source>
</reference>
<accession>A0AC61QYB1</accession>
<dbReference type="EMBL" id="SRZB01000021">
    <property type="protein sequence ID" value="TGX98143.1"/>
    <property type="molecule type" value="Genomic_DNA"/>
</dbReference>
<comment type="caution">
    <text evidence="1">The sequence shown here is derived from an EMBL/GenBank/DDBJ whole genome shotgun (WGS) entry which is preliminary data.</text>
</comment>
<organism evidence="1 2">
    <name type="scientific">Hominisplanchenecus murintestinalis</name>
    <dbReference type="NCBI Taxonomy" id="2941517"/>
    <lineage>
        <taxon>Bacteria</taxon>
        <taxon>Bacillati</taxon>
        <taxon>Bacillota</taxon>
        <taxon>Clostridia</taxon>
        <taxon>Lachnospirales</taxon>
        <taxon>Lachnospiraceae</taxon>
        <taxon>Hominisplanchenecus</taxon>
    </lineage>
</organism>
<protein>
    <submittedName>
        <fullName evidence="1">Uncharacterized protein</fullName>
    </submittedName>
</protein>
<keyword evidence="2" id="KW-1185">Reference proteome</keyword>
<evidence type="ECO:0000313" key="2">
    <source>
        <dbReference type="Proteomes" id="UP000307720"/>
    </source>
</evidence>
<name>A0AC61QYB1_9FIRM</name>
<evidence type="ECO:0000313" key="1">
    <source>
        <dbReference type="EMBL" id="TGX98143.1"/>
    </source>
</evidence>
<sequence>MKEILEFNHKKQCGLWLILIGIVLIVAVICGGEFFVNPFVFLIGYYACFFGVNVNKKVREKLSQGDISKKQIKMIYFSIATLFILMFCIAGPFIPGWHWRQIWLGVLMATSIHFFLWFFVHGWSMVVLGIVCMVIVTMGYIFSGIPVSVICIADAMVKLICGIYLLFIAKPSKYIPNMIK</sequence>
<gene>
    <name evidence="1" type="ORF">E5357_10020</name>
</gene>
<dbReference type="Proteomes" id="UP000307720">
    <property type="component" value="Unassembled WGS sequence"/>
</dbReference>
<proteinExistence type="predicted"/>